<protein>
    <submittedName>
        <fullName evidence="1">Uncharacterized protein</fullName>
    </submittedName>
</protein>
<proteinExistence type="predicted"/>
<dbReference type="AlphaFoldDB" id="A0A0E9SMC9"/>
<organism evidence="1">
    <name type="scientific">Anguilla anguilla</name>
    <name type="common">European freshwater eel</name>
    <name type="synonym">Muraena anguilla</name>
    <dbReference type="NCBI Taxonomy" id="7936"/>
    <lineage>
        <taxon>Eukaryota</taxon>
        <taxon>Metazoa</taxon>
        <taxon>Chordata</taxon>
        <taxon>Craniata</taxon>
        <taxon>Vertebrata</taxon>
        <taxon>Euteleostomi</taxon>
        <taxon>Actinopterygii</taxon>
        <taxon>Neopterygii</taxon>
        <taxon>Teleostei</taxon>
        <taxon>Anguilliformes</taxon>
        <taxon>Anguillidae</taxon>
        <taxon>Anguilla</taxon>
    </lineage>
</organism>
<dbReference type="EMBL" id="GBXM01066048">
    <property type="protein sequence ID" value="JAH42529.1"/>
    <property type="molecule type" value="Transcribed_RNA"/>
</dbReference>
<sequence>MINLRGNRIKTPFAIYSTPGNLQIIFKGTEKALFIG</sequence>
<reference evidence="1" key="1">
    <citation type="submission" date="2014-11" db="EMBL/GenBank/DDBJ databases">
        <authorList>
            <person name="Amaro Gonzalez C."/>
        </authorList>
    </citation>
    <scope>NUCLEOTIDE SEQUENCE</scope>
</reference>
<accession>A0A0E9SMC9</accession>
<name>A0A0E9SMC9_ANGAN</name>
<evidence type="ECO:0000313" key="1">
    <source>
        <dbReference type="EMBL" id="JAH42529.1"/>
    </source>
</evidence>
<reference evidence="1" key="2">
    <citation type="journal article" date="2015" name="Fish Shellfish Immunol.">
        <title>Early steps in the European eel (Anguilla anguilla)-Vibrio vulnificus interaction in the gills: Role of the RtxA13 toxin.</title>
        <authorList>
            <person name="Callol A."/>
            <person name="Pajuelo D."/>
            <person name="Ebbesson L."/>
            <person name="Teles M."/>
            <person name="MacKenzie S."/>
            <person name="Amaro C."/>
        </authorList>
    </citation>
    <scope>NUCLEOTIDE SEQUENCE</scope>
</reference>